<evidence type="ECO:0000313" key="2">
    <source>
        <dbReference type="EMBL" id="TXK38012.1"/>
    </source>
</evidence>
<reference evidence="2 3" key="1">
    <citation type="submission" date="2019-08" db="EMBL/GenBank/DDBJ databases">
        <authorList>
            <person name="Shi S."/>
        </authorList>
    </citation>
    <scope>NUCLEOTIDE SEQUENCE [LARGE SCALE GENOMIC DNA]</scope>
    <source>
        <strain evidence="2 3">GY10130</strain>
    </source>
</reference>
<dbReference type="OrthoDB" id="849999at2"/>
<proteinExistence type="predicted"/>
<evidence type="ECO:0000313" key="3">
    <source>
        <dbReference type="Proteomes" id="UP000321926"/>
    </source>
</evidence>
<sequence length="236" mass="26184">MSKHRSPKIEDFAYNYLQSHYSATYTGATIKVQHHVKTTADAELDGLLLFNTVDNTPFCAAVVTASSDRLAHLLTHYKKNGLSKFRYLTTAIVFLATAFLLYNRVHWGVAAGVSVFAALVTFVLHSIAEKNQLKKKLAAIVENFSLFPANEQWLGISISSLTFRNNDLAQQLVTICRQKGIGILTVGQRAKVVLMQEPRAVKSTRGNYLVQYVLPAEPETKSDSEKKRPGSNLKVA</sequence>
<dbReference type="AlphaFoldDB" id="A0A5C8JKN2"/>
<feature type="transmembrane region" description="Helical" evidence="1">
    <location>
        <begin position="108"/>
        <end position="128"/>
    </location>
</feature>
<dbReference type="Proteomes" id="UP000321926">
    <property type="component" value="Unassembled WGS sequence"/>
</dbReference>
<comment type="caution">
    <text evidence="2">The sequence shown here is derived from an EMBL/GenBank/DDBJ whole genome shotgun (WGS) entry which is preliminary data.</text>
</comment>
<feature type="transmembrane region" description="Helical" evidence="1">
    <location>
        <begin position="85"/>
        <end position="102"/>
    </location>
</feature>
<evidence type="ECO:0000256" key="1">
    <source>
        <dbReference type="SAM" id="Phobius"/>
    </source>
</evidence>
<organism evidence="2 3">
    <name type="scientific">Pontibacter qinzhouensis</name>
    <dbReference type="NCBI Taxonomy" id="2603253"/>
    <lineage>
        <taxon>Bacteria</taxon>
        <taxon>Pseudomonadati</taxon>
        <taxon>Bacteroidota</taxon>
        <taxon>Cytophagia</taxon>
        <taxon>Cytophagales</taxon>
        <taxon>Hymenobacteraceae</taxon>
        <taxon>Pontibacter</taxon>
    </lineage>
</organism>
<dbReference type="RefSeq" id="WP_147922473.1">
    <property type="nucleotide sequence ID" value="NZ_VRTY01000054.1"/>
</dbReference>
<dbReference type="EMBL" id="VRTY01000054">
    <property type="protein sequence ID" value="TXK38012.1"/>
    <property type="molecule type" value="Genomic_DNA"/>
</dbReference>
<accession>A0A5C8JKN2</accession>
<name>A0A5C8JKN2_9BACT</name>
<gene>
    <name evidence="2" type="ORF">FVR03_14470</name>
</gene>
<protein>
    <submittedName>
        <fullName evidence="2">Uncharacterized protein</fullName>
    </submittedName>
</protein>
<keyword evidence="1" id="KW-0472">Membrane</keyword>
<keyword evidence="1" id="KW-1133">Transmembrane helix</keyword>
<keyword evidence="1" id="KW-0812">Transmembrane</keyword>
<keyword evidence="3" id="KW-1185">Reference proteome</keyword>